<evidence type="ECO:0000256" key="1">
    <source>
        <dbReference type="ARBA" id="ARBA00004377"/>
    </source>
</evidence>
<evidence type="ECO:0000256" key="9">
    <source>
        <dbReference type="ARBA" id="ARBA00023306"/>
    </source>
</evidence>
<name>A0A3B0Z4M7_9ZZZZ</name>
<keyword evidence="3" id="KW-0997">Cell inner membrane</keyword>
<evidence type="ECO:0000256" key="10">
    <source>
        <dbReference type="SAM" id="MobiDB-lite"/>
    </source>
</evidence>
<keyword evidence="4" id="KW-0132">Cell division</keyword>
<reference evidence="12" key="1">
    <citation type="submission" date="2018-06" db="EMBL/GenBank/DDBJ databases">
        <authorList>
            <person name="Zhirakovskaya E."/>
        </authorList>
    </citation>
    <scope>NUCLEOTIDE SEQUENCE</scope>
</reference>
<evidence type="ECO:0000256" key="5">
    <source>
        <dbReference type="ARBA" id="ARBA00022692"/>
    </source>
</evidence>
<feature type="region of interest" description="Disordered" evidence="10">
    <location>
        <begin position="107"/>
        <end position="127"/>
    </location>
</feature>
<feature type="compositionally biased region" description="Basic and acidic residues" evidence="10">
    <location>
        <begin position="108"/>
        <end position="127"/>
    </location>
</feature>
<dbReference type="Pfam" id="PF06295">
    <property type="entry name" value="ZapG-like"/>
    <property type="match status" value="1"/>
</dbReference>
<organism evidence="12">
    <name type="scientific">hydrothermal vent metagenome</name>
    <dbReference type="NCBI Taxonomy" id="652676"/>
    <lineage>
        <taxon>unclassified sequences</taxon>
        <taxon>metagenomes</taxon>
        <taxon>ecological metagenomes</taxon>
    </lineage>
</organism>
<gene>
    <name evidence="12" type="ORF">MNBD_GAMMA16-2289</name>
</gene>
<dbReference type="GO" id="GO:0008360">
    <property type="term" value="P:regulation of cell shape"/>
    <property type="evidence" value="ECO:0007669"/>
    <property type="project" value="UniProtKB-KW"/>
</dbReference>
<evidence type="ECO:0008006" key="13">
    <source>
        <dbReference type="Google" id="ProtNLM"/>
    </source>
</evidence>
<sequence length="127" mass="13794">MELWMWTIALAMMVGGFTWGFAFGRDGKSGVVVAGAGATAELESEISALKQEFSSYRDEVTEHFHTTADLVHEMTQSYKAVYEHLASGSQELCAGEVMISMDETAQLEGREASNEVKTDAASDTKTS</sequence>
<dbReference type="PANTHER" id="PTHR39579">
    <property type="entry name" value="INNER MEMBRANE PROTEIN YHCB"/>
    <property type="match status" value="1"/>
</dbReference>
<keyword evidence="8 11" id="KW-0472">Membrane</keyword>
<dbReference type="EMBL" id="UOFO01000094">
    <property type="protein sequence ID" value="VAW86491.1"/>
    <property type="molecule type" value="Genomic_DNA"/>
</dbReference>
<dbReference type="AlphaFoldDB" id="A0A3B0Z4M7"/>
<keyword evidence="9" id="KW-0131">Cell cycle</keyword>
<proteinExistence type="predicted"/>
<evidence type="ECO:0000256" key="8">
    <source>
        <dbReference type="ARBA" id="ARBA00023136"/>
    </source>
</evidence>
<accession>A0A3B0Z4M7</accession>
<keyword evidence="2" id="KW-1003">Cell membrane</keyword>
<comment type="subcellular location">
    <subcellularLocation>
        <location evidence="1">Cell inner membrane</location>
        <topology evidence="1">Single-pass membrane protein</topology>
    </subcellularLocation>
</comment>
<feature type="transmembrane region" description="Helical" evidence="11">
    <location>
        <begin position="6"/>
        <end position="24"/>
    </location>
</feature>
<dbReference type="GO" id="GO:0005886">
    <property type="term" value="C:plasma membrane"/>
    <property type="evidence" value="ECO:0007669"/>
    <property type="project" value="UniProtKB-SubCell"/>
</dbReference>
<evidence type="ECO:0000256" key="3">
    <source>
        <dbReference type="ARBA" id="ARBA00022519"/>
    </source>
</evidence>
<dbReference type="GO" id="GO:0051301">
    <property type="term" value="P:cell division"/>
    <property type="evidence" value="ECO:0007669"/>
    <property type="project" value="UniProtKB-KW"/>
</dbReference>
<evidence type="ECO:0000256" key="7">
    <source>
        <dbReference type="ARBA" id="ARBA00022989"/>
    </source>
</evidence>
<protein>
    <recommendedName>
        <fullName evidence="13">DUF1043 family protein</fullName>
    </recommendedName>
</protein>
<evidence type="ECO:0000256" key="6">
    <source>
        <dbReference type="ARBA" id="ARBA00022960"/>
    </source>
</evidence>
<dbReference type="InterPro" id="IPR009386">
    <property type="entry name" value="ZapG-like"/>
</dbReference>
<dbReference type="PANTHER" id="PTHR39579:SF1">
    <property type="entry name" value="INNER MEMBRANE PROTEIN YHCB"/>
    <property type="match status" value="1"/>
</dbReference>
<evidence type="ECO:0000313" key="12">
    <source>
        <dbReference type="EMBL" id="VAW86491.1"/>
    </source>
</evidence>
<keyword evidence="5 11" id="KW-0812">Transmembrane</keyword>
<keyword evidence="7 11" id="KW-1133">Transmembrane helix</keyword>
<evidence type="ECO:0000256" key="4">
    <source>
        <dbReference type="ARBA" id="ARBA00022618"/>
    </source>
</evidence>
<evidence type="ECO:0000256" key="2">
    <source>
        <dbReference type="ARBA" id="ARBA00022475"/>
    </source>
</evidence>
<evidence type="ECO:0000256" key="11">
    <source>
        <dbReference type="SAM" id="Phobius"/>
    </source>
</evidence>
<keyword evidence="6" id="KW-0133">Cell shape</keyword>